<feature type="compositionally biased region" description="Acidic residues" evidence="1">
    <location>
        <begin position="80"/>
        <end position="97"/>
    </location>
</feature>
<sequence length="337" mass="34582">MGGLDPLDPDGGKFVASIHTGKTSNGHDFADAYPKFESEVVEAFGEFLDNVLVSPKREGAPTRDDSEDEEDNSGQQVDHAEEENDEEMNEEDGDGVDDPPPHTYTPSPPSNSATLATSPASHLATPPAPHAATSTSSNLATDVFSHQLAISPHGTQVATSPASHLAIPLAAYPVTSAPGNFATLSVTHPATPASASLVACPATSAPGNLATLSVTHPAIPVSTSLATLPAAHPATSVPSHLSPTTPLSVTNASGSSPTDTLGGESFTSLLNSDDTLDWLDFGSSDTWSVPFASSSDLAAAGSQVGFGVNIPNYPLMPPGPGMTSLHDLELVRNVRHE</sequence>
<dbReference type="AlphaFoldDB" id="A0A8I2YUG5"/>
<evidence type="ECO:0000313" key="2">
    <source>
        <dbReference type="EMBL" id="KAG6377892.1"/>
    </source>
</evidence>
<feature type="compositionally biased region" description="Low complexity" evidence="1">
    <location>
        <begin position="116"/>
        <end position="137"/>
    </location>
</feature>
<accession>A0A8I2YUG5</accession>
<name>A0A8I2YUG5_9AGAM</name>
<dbReference type="EMBL" id="JAGFBS010000008">
    <property type="protein sequence ID" value="KAG6377892.1"/>
    <property type="molecule type" value="Genomic_DNA"/>
</dbReference>
<feature type="region of interest" description="Disordered" evidence="1">
    <location>
        <begin position="1"/>
        <end position="30"/>
    </location>
</feature>
<evidence type="ECO:0000313" key="3">
    <source>
        <dbReference type="Proteomes" id="UP000683000"/>
    </source>
</evidence>
<gene>
    <name evidence="2" type="ORF">JVT61DRAFT_14679</name>
</gene>
<keyword evidence="3" id="KW-1185">Reference proteome</keyword>
<organism evidence="2 3">
    <name type="scientific">Boletus reticuloceps</name>
    <dbReference type="NCBI Taxonomy" id="495285"/>
    <lineage>
        <taxon>Eukaryota</taxon>
        <taxon>Fungi</taxon>
        <taxon>Dikarya</taxon>
        <taxon>Basidiomycota</taxon>
        <taxon>Agaricomycotina</taxon>
        <taxon>Agaricomycetes</taxon>
        <taxon>Agaricomycetidae</taxon>
        <taxon>Boletales</taxon>
        <taxon>Boletineae</taxon>
        <taxon>Boletaceae</taxon>
        <taxon>Boletoideae</taxon>
        <taxon>Boletus</taxon>
    </lineage>
</organism>
<proteinExistence type="predicted"/>
<feature type="compositionally biased region" description="Basic and acidic residues" evidence="1">
    <location>
        <begin position="55"/>
        <end position="64"/>
    </location>
</feature>
<comment type="caution">
    <text evidence="2">The sequence shown here is derived from an EMBL/GenBank/DDBJ whole genome shotgun (WGS) entry which is preliminary data.</text>
</comment>
<feature type="region of interest" description="Disordered" evidence="1">
    <location>
        <begin position="233"/>
        <end position="266"/>
    </location>
</feature>
<feature type="compositionally biased region" description="Polar residues" evidence="1">
    <location>
        <begin position="236"/>
        <end position="266"/>
    </location>
</feature>
<reference evidence="2" key="1">
    <citation type="submission" date="2021-03" db="EMBL/GenBank/DDBJ databases">
        <title>Evolutionary innovations through gain and loss of genes in the ectomycorrhizal Boletales.</title>
        <authorList>
            <person name="Wu G."/>
            <person name="Miyauchi S."/>
            <person name="Morin E."/>
            <person name="Yang Z.-L."/>
            <person name="Xu J."/>
            <person name="Martin F.M."/>
        </authorList>
    </citation>
    <scope>NUCLEOTIDE SEQUENCE</scope>
    <source>
        <strain evidence="2">BR01</strain>
    </source>
</reference>
<dbReference type="OrthoDB" id="10553039at2759"/>
<protein>
    <submittedName>
        <fullName evidence="2">Uncharacterized protein</fullName>
    </submittedName>
</protein>
<dbReference type="Proteomes" id="UP000683000">
    <property type="component" value="Unassembled WGS sequence"/>
</dbReference>
<feature type="region of interest" description="Disordered" evidence="1">
    <location>
        <begin position="48"/>
        <end position="137"/>
    </location>
</feature>
<evidence type="ECO:0000256" key="1">
    <source>
        <dbReference type="SAM" id="MobiDB-lite"/>
    </source>
</evidence>